<proteinExistence type="predicted"/>
<feature type="domain" description="Phasin" evidence="1">
    <location>
        <begin position="52"/>
        <end position="149"/>
    </location>
</feature>
<evidence type="ECO:0000313" key="2">
    <source>
        <dbReference type="EMBL" id="TQV83558.1"/>
    </source>
</evidence>
<dbReference type="InterPro" id="IPR010127">
    <property type="entry name" value="Phasin_subfam-1"/>
</dbReference>
<evidence type="ECO:0000259" key="1">
    <source>
        <dbReference type="Pfam" id="PF09361"/>
    </source>
</evidence>
<reference evidence="2 3" key="1">
    <citation type="submission" date="2019-06" db="EMBL/GenBank/DDBJ databases">
        <title>Whole genome sequence for Rhodospirillaceae sp. R148.</title>
        <authorList>
            <person name="Wang G."/>
        </authorList>
    </citation>
    <scope>NUCLEOTIDE SEQUENCE [LARGE SCALE GENOMIC DNA]</scope>
    <source>
        <strain evidence="2 3">R148</strain>
    </source>
</reference>
<keyword evidence="3" id="KW-1185">Reference proteome</keyword>
<gene>
    <name evidence="2" type="ORF">FKG95_02920</name>
</gene>
<name>A0A545U270_9PROT</name>
<dbReference type="NCBIfam" id="TIGR01841">
    <property type="entry name" value="phasin"/>
    <property type="match status" value="1"/>
</dbReference>
<dbReference type="EMBL" id="VHSH01000001">
    <property type="protein sequence ID" value="TQV83558.1"/>
    <property type="molecule type" value="Genomic_DNA"/>
</dbReference>
<dbReference type="OrthoDB" id="9812006at2"/>
<protein>
    <submittedName>
        <fullName evidence="2">Phasin family protein</fullName>
    </submittedName>
</protein>
<accession>A0A545U270</accession>
<comment type="caution">
    <text evidence="2">The sequence shown here is derived from an EMBL/GenBank/DDBJ whole genome shotgun (WGS) entry which is preliminary data.</text>
</comment>
<dbReference type="AlphaFoldDB" id="A0A545U270"/>
<dbReference type="Proteomes" id="UP000315252">
    <property type="component" value="Unassembled WGS sequence"/>
</dbReference>
<evidence type="ECO:0000313" key="3">
    <source>
        <dbReference type="Proteomes" id="UP000315252"/>
    </source>
</evidence>
<dbReference type="RefSeq" id="WP_142894795.1">
    <property type="nucleotide sequence ID" value="NZ_ML660052.1"/>
</dbReference>
<dbReference type="InterPro" id="IPR018968">
    <property type="entry name" value="Phasin"/>
</dbReference>
<dbReference type="Pfam" id="PF09361">
    <property type="entry name" value="Phasin_2"/>
    <property type="match status" value="1"/>
</dbReference>
<organism evidence="2 3">
    <name type="scientific">Denitrobaculum tricleocarpae</name>
    <dbReference type="NCBI Taxonomy" id="2591009"/>
    <lineage>
        <taxon>Bacteria</taxon>
        <taxon>Pseudomonadati</taxon>
        <taxon>Pseudomonadota</taxon>
        <taxon>Alphaproteobacteria</taxon>
        <taxon>Rhodospirillales</taxon>
        <taxon>Rhodospirillaceae</taxon>
        <taxon>Denitrobaculum</taxon>
    </lineage>
</organism>
<sequence>MAKAATKTGNPFLDGDFTAFMDVSKFTEQFEVPDFSKMTEKFAVPGVDASAIMESQKRNMEAIVQANRLSFEGTQALMHRQGEIVRQAVEEASRAVQSLSSAGTPDEVMSKQAELVKDSFERTLSNVRELAEMGAKSNQDAVEVLNKRVSESLEELKSQIKATAKK</sequence>